<evidence type="ECO:0000313" key="5">
    <source>
        <dbReference type="EMBL" id="OBS71483.1"/>
    </source>
</evidence>
<dbReference type="GO" id="GO:0005615">
    <property type="term" value="C:extracellular space"/>
    <property type="evidence" value="ECO:0007669"/>
    <property type="project" value="TreeGrafter"/>
</dbReference>
<dbReference type="InterPro" id="IPR009079">
    <property type="entry name" value="4_helix_cytokine-like_core"/>
</dbReference>
<reference evidence="5 6" key="1">
    <citation type="submission" date="2016-06" db="EMBL/GenBank/DDBJ databases">
        <title>The Draft Genome Sequence and Annotation of the Desert Woodrat Neotoma lepida.</title>
        <authorList>
            <person name="Campbell M."/>
            <person name="Oakeson K.F."/>
            <person name="Yandell M."/>
            <person name="Halpert J.R."/>
            <person name="Dearing D."/>
        </authorList>
    </citation>
    <scope>NUCLEOTIDE SEQUENCE [LARGE SCALE GENOMIC DNA]</scope>
    <source>
        <strain evidence="5">417</strain>
        <tissue evidence="5">Liver</tissue>
    </source>
</reference>
<dbReference type="GO" id="GO:0005148">
    <property type="term" value="F:prolactin receptor binding"/>
    <property type="evidence" value="ECO:0007669"/>
    <property type="project" value="TreeGrafter"/>
</dbReference>
<keyword evidence="4" id="KW-0732">Signal</keyword>
<name>A0A1A6GYS2_NEOLE</name>
<dbReference type="EMBL" id="LZPO01057056">
    <property type="protein sequence ID" value="OBS71483.1"/>
    <property type="molecule type" value="Genomic_DNA"/>
</dbReference>
<dbReference type="GO" id="GO:0008284">
    <property type="term" value="P:positive regulation of cell population proliferation"/>
    <property type="evidence" value="ECO:0007669"/>
    <property type="project" value="TreeGrafter"/>
</dbReference>
<sequence length="146" mass="16675">MCLLLLVSNLLLWEHATSKPNTLVSTKDLYHRVVEQSRNAYVLSAEIYQEFVFKFFKTSWFANGMPNICHTASIRAPENRMEVNETKTEDLLKIVINISHAWEEPLKHLVSAVSTLQGASDNMLRKVSAMKDRHHVLLEGLNAILN</sequence>
<dbReference type="GO" id="GO:1903489">
    <property type="term" value="P:positive regulation of lactation"/>
    <property type="evidence" value="ECO:0007669"/>
    <property type="project" value="TreeGrafter"/>
</dbReference>
<dbReference type="STRING" id="56216.A0A1A6GYS2"/>
<dbReference type="PANTHER" id="PTHR11417">
    <property type="entry name" value="SOMATOTROPIN,PROLACTIN"/>
    <property type="match status" value="1"/>
</dbReference>
<dbReference type="InterPro" id="IPR018116">
    <property type="entry name" value="Somatotropin_CS"/>
</dbReference>
<accession>A0A1A6GYS2</accession>
<dbReference type="SUPFAM" id="SSF47266">
    <property type="entry name" value="4-helical cytokines"/>
    <property type="match status" value="1"/>
</dbReference>
<gene>
    <name evidence="5" type="ORF">A6R68_13940</name>
</gene>
<organism evidence="5 6">
    <name type="scientific">Neotoma lepida</name>
    <name type="common">Desert woodrat</name>
    <dbReference type="NCBI Taxonomy" id="56216"/>
    <lineage>
        <taxon>Eukaryota</taxon>
        <taxon>Metazoa</taxon>
        <taxon>Chordata</taxon>
        <taxon>Craniata</taxon>
        <taxon>Vertebrata</taxon>
        <taxon>Euteleostomi</taxon>
        <taxon>Mammalia</taxon>
        <taxon>Eutheria</taxon>
        <taxon>Euarchontoglires</taxon>
        <taxon>Glires</taxon>
        <taxon>Rodentia</taxon>
        <taxon>Myomorpha</taxon>
        <taxon>Muroidea</taxon>
        <taxon>Cricetidae</taxon>
        <taxon>Neotominae</taxon>
        <taxon>Neotoma</taxon>
    </lineage>
</organism>
<dbReference type="GO" id="GO:0031667">
    <property type="term" value="P:response to nutrient levels"/>
    <property type="evidence" value="ECO:0007669"/>
    <property type="project" value="TreeGrafter"/>
</dbReference>
<dbReference type="Proteomes" id="UP000092124">
    <property type="component" value="Unassembled WGS sequence"/>
</dbReference>
<protein>
    <submittedName>
        <fullName evidence="5">Uncharacterized protein</fullName>
    </submittedName>
</protein>
<dbReference type="OrthoDB" id="9946219at2759"/>
<feature type="non-terminal residue" evidence="5">
    <location>
        <position position="146"/>
    </location>
</feature>
<feature type="signal peptide" evidence="4">
    <location>
        <begin position="1"/>
        <end position="18"/>
    </location>
</feature>
<dbReference type="PROSITE" id="PS00266">
    <property type="entry name" value="SOMATOTROPIN_1"/>
    <property type="match status" value="1"/>
</dbReference>
<dbReference type="GO" id="GO:0005179">
    <property type="term" value="F:hormone activity"/>
    <property type="evidence" value="ECO:0007669"/>
    <property type="project" value="InterPro"/>
</dbReference>
<dbReference type="GO" id="GO:0046427">
    <property type="term" value="P:positive regulation of receptor signaling pathway via JAK-STAT"/>
    <property type="evidence" value="ECO:0007669"/>
    <property type="project" value="TreeGrafter"/>
</dbReference>
<evidence type="ECO:0000313" key="6">
    <source>
        <dbReference type="Proteomes" id="UP000092124"/>
    </source>
</evidence>
<keyword evidence="6" id="KW-1185">Reference proteome</keyword>
<comment type="subcellular location">
    <subcellularLocation>
        <location evidence="1">Secreted</location>
    </subcellularLocation>
</comment>
<dbReference type="GO" id="GO:0030879">
    <property type="term" value="P:mammary gland development"/>
    <property type="evidence" value="ECO:0007669"/>
    <property type="project" value="TreeGrafter"/>
</dbReference>
<keyword evidence="3" id="KW-0964">Secreted</keyword>
<dbReference type="Gene3D" id="1.20.1250.10">
    <property type="match status" value="1"/>
</dbReference>
<dbReference type="PANTHER" id="PTHR11417:SF31">
    <property type="entry name" value="GROWTH HORMONE D5-RELATED"/>
    <property type="match status" value="1"/>
</dbReference>
<evidence type="ECO:0000256" key="2">
    <source>
        <dbReference type="ARBA" id="ARBA00008474"/>
    </source>
</evidence>
<evidence type="ECO:0000256" key="4">
    <source>
        <dbReference type="SAM" id="SignalP"/>
    </source>
</evidence>
<feature type="chain" id="PRO_5008345961" evidence="4">
    <location>
        <begin position="19"/>
        <end position="146"/>
    </location>
</feature>
<proteinExistence type="inferred from homology"/>
<comment type="caution">
    <text evidence="5">The sequence shown here is derived from an EMBL/GenBank/DDBJ whole genome shotgun (WGS) entry which is preliminary data.</text>
</comment>
<comment type="similarity">
    <text evidence="2">Belongs to the somatotropin/prolactin family.</text>
</comment>
<evidence type="ECO:0000256" key="1">
    <source>
        <dbReference type="ARBA" id="ARBA00004613"/>
    </source>
</evidence>
<dbReference type="InterPro" id="IPR001400">
    <property type="entry name" value="Somatotropin/Prolactin"/>
</dbReference>
<dbReference type="AlphaFoldDB" id="A0A1A6GYS2"/>
<evidence type="ECO:0000256" key="3">
    <source>
        <dbReference type="ARBA" id="ARBA00022525"/>
    </source>
</evidence>
<dbReference type="Pfam" id="PF00103">
    <property type="entry name" value="Hormone_1"/>
    <property type="match status" value="1"/>
</dbReference>
<dbReference type="GO" id="GO:0007565">
    <property type="term" value="P:female pregnancy"/>
    <property type="evidence" value="ECO:0007669"/>
    <property type="project" value="TreeGrafter"/>
</dbReference>